<comment type="caution">
    <text evidence="8">The sequence shown here is derived from an EMBL/GenBank/DDBJ whole genome shotgun (WGS) entry which is preliminary data.</text>
</comment>
<keyword evidence="3 8" id="KW-0240">DNA-directed RNA polymerase</keyword>
<accession>A0AAN6JN42</accession>
<evidence type="ECO:0000256" key="1">
    <source>
        <dbReference type="ARBA" id="ARBA00004123"/>
    </source>
</evidence>
<dbReference type="PANTHER" id="PTHR11800">
    <property type="entry name" value="DNA-DIRECTED RNA POLYMERASE"/>
    <property type="match status" value="1"/>
</dbReference>
<dbReference type="GO" id="GO:0005736">
    <property type="term" value="C:RNA polymerase I complex"/>
    <property type="evidence" value="ECO:0007669"/>
    <property type="project" value="TreeGrafter"/>
</dbReference>
<dbReference type="AlphaFoldDB" id="A0AAN6JN42"/>
<keyword evidence="5" id="KW-0539">Nucleus</keyword>
<dbReference type="FunFam" id="2.170.120.12:FF:000003">
    <property type="entry name" value="Dna-directed rna polymerases i and iii subunit"/>
    <property type="match status" value="1"/>
</dbReference>
<evidence type="ECO:0000256" key="3">
    <source>
        <dbReference type="ARBA" id="ARBA00022478"/>
    </source>
</evidence>
<dbReference type="GO" id="GO:0006351">
    <property type="term" value="P:DNA-templated transcription"/>
    <property type="evidence" value="ECO:0007669"/>
    <property type="project" value="InterPro"/>
</dbReference>
<dbReference type="PANTHER" id="PTHR11800:SF13">
    <property type="entry name" value="DNA-DIRECTED RNA POLYMERASES I AND III SUBUNIT RPAC1"/>
    <property type="match status" value="1"/>
</dbReference>
<dbReference type="InterPro" id="IPR011263">
    <property type="entry name" value="DNA-dir_RNA_pol_RpoA/D/Rpb3"/>
</dbReference>
<proteinExistence type="inferred from homology"/>
<comment type="subcellular location">
    <subcellularLocation>
        <location evidence="1">Nucleus</location>
    </subcellularLocation>
</comment>
<evidence type="ECO:0000256" key="4">
    <source>
        <dbReference type="ARBA" id="ARBA00023163"/>
    </source>
</evidence>
<dbReference type="SUPFAM" id="SSF56553">
    <property type="entry name" value="Insert subdomain of RNA polymerase alpha subunit"/>
    <property type="match status" value="1"/>
</dbReference>
<evidence type="ECO:0000259" key="7">
    <source>
        <dbReference type="SMART" id="SM00662"/>
    </source>
</evidence>
<dbReference type="InterPro" id="IPR050518">
    <property type="entry name" value="Rpo3/RPB3_RNA_Pol_subunit"/>
</dbReference>
<dbReference type="EMBL" id="JAPDMQ010000025">
    <property type="protein sequence ID" value="KAK0539780.1"/>
    <property type="molecule type" value="Genomic_DNA"/>
</dbReference>
<dbReference type="Pfam" id="PF01193">
    <property type="entry name" value="RNA_pol_L"/>
    <property type="match status" value="1"/>
</dbReference>
<dbReference type="CDD" id="cd07032">
    <property type="entry name" value="RNAP_I_II_AC40"/>
    <property type="match status" value="1"/>
</dbReference>
<keyword evidence="4" id="KW-0804">Transcription</keyword>
<protein>
    <recommendedName>
        <fullName evidence="2">DNA-directed RNA polymerases I and III subunit RPAC1</fullName>
    </recommendedName>
</protein>
<dbReference type="SUPFAM" id="SSF55257">
    <property type="entry name" value="RBP11-like subunits of RNA polymerase"/>
    <property type="match status" value="1"/>
</dbReference>
<evidence type="ECO:0000256" key="2">
    <source>
        <dbReference type="ARBA" id="ARBA00022083"/>
    </source>
</evidence>
<dbReference type="HAMAP" id="MF_00320">
    <property type="entry name" value="RNApol_arch_Rpo3"/>
    <property type="match status" value="1"/>
</dbReference>
<name>A0AAN6JN42_9BASI</name>
<dbReference type="Pfam" id="PF01000">
    <property type="entry name" value="RNA_pol_A_bac"/>
    <property type="match status" value="1"/>
</dbReference>
<dbReference type="Proteomes" id="UP001176521">
    <property type="component" value="Unassembled WGS sequence"/>
</dbReference>
<dbReference type="SMART" id="SM00662">
    <property type="entry name" value="RPOLD"/>
    <property type="match status" value="1"/>
</dbReference>
<dbReference type="InterPro" id="IPR011262">
    <property type="entry name" value="DNA-dir_RNA_pol_insert"/>
</dbReference>
<dbReference type="Gene3D" id="3.30.1360.10">
    <property type="entry name" value="RNA polymerase, RBP11-like subunit"/>
    <property type="match status" value="1"/>
</dbReference>
<dbReference type="InterPro" id="IPR036643">
    <property type="entry name" value="RNApol_insert_sf"/>
</dbReference>
<dbReference type="Gene3D" id="2.170.120.12">
    <property type="entry name" value="DNA-directed RNA polymerase, insert domain"/>
    <property type="match status" value="1"/>
</dbReference>
<dbReference type="GO" id="GO:0005666">
    <property type="term" value="C:RNA polymerase III complex"/>
    <property type="evidence" value="ECO:0007669"/>
    <property type="project" value="TreeGrafter"/>
</dbReference>
<evidence type="ECO:0000256" key="5">
    <source>
        <dbReference type="ARBA" id="ARBA00023242"/>
    </source>
</evidence>
<reference evidence="8" key="1">
    <citation type="journal article" date="2023" name="PhytoFront">
        <title>Draft Genome Resources of Seven Strains of Tilletia horrida, Causal Agent of Kernel Smut of Rice.</title>
        <authorList>
            <person name="Khanal S."/>
            <person name="Antony Babu S."/>
            <person name="Zhou X.G."/>
        </authorList>
    </citation>
    <scope>NUCLEOTIDE SEQUENCE</scope>
    <source>
        <strain evidence="8">TX3</strain>
    </source>
</reference>
<evidence type="ECO:0000313" key="9">
    <source>
        <dbReference type="Proteomes" id="UP001176521"/>
    </source>
</evidence>
<evidence type="ECO:0000313" key="8">
    <source>
        <dbReference type="EMBL" id="KAK0539780.1"/>
    </source>
</evidence>
<dbReference type="InterPro" id="IPR036603">
    <property type="entry name" value="RBP11-like"/>
</dbReference>
<keyword evidence="9" id="KW-1185">Reference proteome</keyword>
<dbReference type="GO" id="GO:0055029">
    <property type="term" value="C:nuclear DNA-directed RNA polymerase complex"/>
    <property type="evidence" value="ECO:0007669"/>
    <property type="project" value="UniProtKB-ARBA"/>
</dbReference>
<dbReference type="InterPro" id="IPR033901">
    <property type="entry name" value="RNAPI/III_AC40"/>
</dbReference>
<dbReference type="NCBIfam" id="NF001988">
    <property type="entry name" value="PRK00783.1"/>
    <property type="match status" value="1"/>
</dbReference>
<dbReference type="GO" id="GO:0003899">
    <property type="term" value="F:DNA-directed RNA polymerase activity"/>
    <property type="evidence" value="ECO:0007669"/>
    <property type="project" value="InterPro"/>
</dbReference>
<dbReference type="GO" id="GO:0046983">
    <property type="term" value="F:protein dimerization activity"/>
    <property type="evidence" value="ECO:0007669"/>
    <property type="project" value="InterPro"/>
</dbReference>
<sequence>MHSPSNDGDDVHPARLVGILPERVANVSAPDLPYHFPASSSAANALAPLSVRITRLSPERIEFDLVGVDASIANALRRILIAECPSIAIEHCYVFQNTSIVQDEVLAHRLGLVPLKIPPHVLHFKAEDEEGNDTNTVVFYLESECTRNPAAKKGETDPDKLYIGSNVTSGQLQWSPRGGQEEDFAGYTLGPVQPDILLAKLRPGQTLNLELHCEKGIGKDHAKFSPVCPASYRLLPRITILPPGIPPHLATKFQKCFPKGVIGIRKHAQTGEDEAYVADPRKDTVSREVLRHKEFEGLVKLDRVRDHFLFEIESTGVYEPENLLPTAIDVMLEKIRTVRRGVDELIRREGLQIDAMQI</sequence>
<dbReference type="InterPro" id="IPR022842">
    <property type="entry name" value="RNAP_Rpo3/Rpb3/RPAC1"/>
</dbReference>
<feature type="domain" description="DNA-directed RNA polymerase RpoA/D/Rpb3-type" evidence="7">
    <location>
        <begin position="60"/>
        <end position="341"/>
    </location>
</feature>
<comment type="similarity">
    <text evidence="6">Belongs to the archaeal Rpo3/eukaryotic RPB3 RNA polymerase subunit family.</text>
</comment>
<organism evidence="8 9">
    <name type="scientific">Tilletia horrida</name>
    <dbReference type="NCBI Taxonomy" id="155126"/>
    <lineage>
        <taxon>Eukaryota</taxon>
        <taxon>Fungi</taxon>
        <taxon>Dikarya</taxon>
        <taxon>Basidiomycota</taxon>
        <taxon>Ustilaginomycotina</taxon>
        <taxon>Exobasidiomycetes</taxon>
        <taxon>Tilletiales</taxon>
        <taxon>Tilletiaceae</taxon>
        <taxon>Tilletia</taxon>
    </lineage>
</organism>
<evidence type="ECO:0000256" key="6">
    <source>
        <dbReference type="ARBA" id="ARBA00025804"/>
    </source>
</evidence>
<gene>
    <name evidence="8" type="primary">RPC40</name>
    <name evidence="8" type="ORF">OC842_000820</name>
</gene>